<dbReference type="InterPro" id="IPR011991">
    <property type="entry name" value="ArsR-like_HTH"/>
</dbReference>
<proteinExistence type="predicted"/>
<reference evidence="3" key="1">
    <citation type="journal article" date="2014" name="Genome Biol. Evol.">
        <title>Pangenome evidence for extensive interdomain horizontal transfer affecting lineage core and shell genes in uncultured planktonic thaumarchaeota and euryarchaeota.</title>
        <authorList>
            <person name="Deschamps P."/>
            <person name="Zivanovic Y."/>
            <person name="Moreira D."/>
            <person name="Rodriguez-Valera F."/>
            <person name="Lopez-Garcia P."/>
        </authorList>
    </citation>
    <scope>NUCLEOTIDE SEQUENCE</scope>
</reference>
<dbReference type="GO" id="GO:0003700">
    <property type="term" value="F:DNA-binding transcription factor activity"/>
    <property type="evidence" value="ECO:0007669"/>
    <property type="project" value="InterPro"/>
</dbReference>
<dbReference type="EMBL" id="KF900986">
    <property type="protein sequence ID" value="AIF13851.1"/>
    <property type="molecule type" value="Genomic_DNA"/>
</dbReference>
<keyword evidence="1" id="KW-0472">Membrane</keyword>
<dbReference type="InterPro" id="IPR036388">
    <property type="entry name" value="WH-like_DNA-bd_sf"/>
</dbReference>
<feature type="transmembrane region" description="Helical" evidence="1">
    <location>
        <begin position="12"/>
        <end position="29"/>
    </location>
</feature>
<dbReference type="Gene3D" id="1.10.10.10">
    <property type="entry name" value="Winged helix-like DNA-binding domain superfamily/Winged helix DNA-binding domain"/>
    <property type="match status" value="1"/>
</dbReference>
<dbReference type="SUPFAM" id="SSF46785">
    <property type="entry name" value="Winged helix' DNA-binding domain"/>
    <property type="match status" value="1"/>
</dbReference>
<evidence type="ECO:0000256" key="1">
    <source>
        <dbReference type="SAM" id="Phobius"/>
    </source>
</evidence>
<evidence type="ECO:0000313" key="3">
    <source>
        <dbReference type="EMBL" id="AIF13851.1"/>
    </source>
</evidence>
<protein>
    <recommendedName>
        <fullName evidence="2">HTH marR-type domain-containing protein</fullName>
    </recommendedName>
</protein>
<keyword evidence="1" id="KW-1133">Transmembrane helix</keyword>
<dbReference type="InterPro" id="IPR036390">
    <property type="entry name" value="WH_DNA-bd_sf"/>
</dbReference>
<dbReference type="Pfam" id="PF13463">
    <property type="entry name" value="HTH_27"/>
    <property type="match status" value="1"/>
</dbReference>
<feature type="domain" description="HTH marR-type" evidence="2">
    <location>
        <begin position="115"/>
        <end position="175"/>
    </location>
</feature>
<accession>A0A075HBF1</accession>
<evidence type="ECO:0000259" key="2">
    <source>
        <dbReference type="Pfam" id="PF13463"/>
    </source>
</evidence>
<sequence length="192" mass="21798">MLVDIPDADVMLVSVLAFLGGLVTLYLYTKIRSPNANVIEKPNPTNLERIDYYEKELIDLKIRLDTMELDSENFVDSVVYKKNTKPVTKHEVKKHEFVDSKPSMPSRVPNMSFEDSLVHVLKLITKGPKTSRDIEVTFGKSREHVSRLMKKLFEGGFVSRDKSARPYRYAITDKGKERVGSSEGGIVYAVSQ</sequence>
<name>A0A075HBF1_9ARCH</name>
<organism evidence="3">
    <name type="scientific">uncultured marine thaumarchaeote KM3_65_A05</name>
    <dbReference type="NCBI Taxonomy" id="1456222"/>
    <lineage>
        <taxon>Archaea</taxon>
        <taxon>Nitrososphaerota</taxon>
        <taxon>environmental samples</taxon>
    </lineage>
</organism>
<dbReference type="AlphaFoldDB" id="A0A075HBF1"/>
<dbReference type="CDD" id="cd00090">
    <property type="entry name" value="HTH_ARSR"/>
    <property type="match status" value="1"/>
</dbReference>
<keyword evidence="1" id="KW-0812">Transmembrane</keyword>
<dbReference type="InterPro" id="IPR000835">
    <property type="entry name" value="HTH_MarR-typ"/>
</dbReference>